<comment type="similarity">
    <text evidence="1">Belongs to the sigma-70 factor family. ECF subfamily.</text>
</comment>
<reference evidence="9" key="1">
    <citation type="journal article" date="2019" name="Int. J. Syst. Evol. Microbiol.">
        <title>The Global Catalogue of Microorganisms (GCM) 10K type strain sequencing project: providing services to taxonomists for standard genome sequencing and annotation.</title>
        <authorList>
            <consortium name="The Broad Institute Genomics Platform"/>
            <consortium name="The Broad Institute Genome Sequencing Center for Infectious Disease"/>
            <person name="Wu L."/>
            <person name="Ma J."/>
        </authorList>
    </citation>
    <scope>NUCLEOTIDE SEQUENCE [LARGE SCALE GENOMIC DNA]</scope>
    <source>
        <strain evidence="9">KCTC 52232</strain>
    </source>
</reference>
<evidence type="ECO:0000313" key="8">
    <source>
        <dbReference type="EMBL" id="MFD2864833.1"/>
    </source>
</evidence>
<evidence type="ECO:0000259" key="7">
    <source>
        <dbReference type="Pfam" id="PF08281"/>
    </source>
</evidence>
<dbReference type="Pfam" id="PF08281">
    <property type="entry name" value="Sigma70_r4_2"/>
    <property type="match status" value="1"/>
</dbReference>
<feature type="domain" description="RNA polymerase sigma factor 70 region 4 type 2" evidence="7">
    <location>
        <begin position="134"/>
        <end position="185"/>
    </location>
</feature>
<dbReference type="PANTHER" id="PTHR43133">
    <property type="entry name" value="RNA POLYMERASE ECF-TYPE SIGMA FACTO"/>
    <property type="match status" value="1"/>
</dbReference>
<sequence>MSYNLKALRNLDTTLFIDKHYNLVFECKQGSKRACHDLYKLYAKAMLNVAFRIVGNVTEAEDVLQEAFLDAFRRIHDFRQETTFGLWLKQIVVSRSINLLRKRKVELVELGDDVDNIPDEQPEGDEELQYKVAQVKNAMTELPEGYKQVISLYLIEGYDHEEIGQILGITENTSRTQFLRAKRKLSEILVRKGITQ</sequence>
<gene>
    <name evidence="8" type="ORF">ACFSYC_09055</name>
</gene>
<comment type="caution">
    <text evidence="8">The sequence shown here is derived from an EMBL/GenBank/DDBJ whole genome shotgun (WGS) entry which is preliminary data.</text>
</comment>
<keyword evidence="3" id="KW-0731">Sigma factor</keyword>
<keyword evidence="2" id="KW-0805">Transcription regulation</keyword>
<proteinExistence type="inferred from homology"/>
<dbReference type="SUPFAM" id="SSF88946">
    <property type="entry name" value="Sigma2 domain of RNA polymerase sigma factors"/>
    <property type="match status" value="1"/>
</dbReference>
<dbReference type="InterPro" id="IPR013325">
    <property type="entry name" value="RNA_pol_sigma_r2"/>
</dbReference>
<evidence type="ECO:0000256" key="2">
    <source>
        <dbReference type="ARBA" id="ARBA00023015"/>
    </source>
</evidence>
<keyword evidence="5" id="KW-0804">Transcription</keyword>
<dbReference type="InterPro" id="IPR036388">
    <property type="entry name" value="WH-like_DNA-bd_sf"/>
</dbReference>
<dbReference type="Gene3D" id="1.10.10.10">
    <property type="entry name" value="Winged helix-like DNA-binding domain superfamily/Winged helix DNA-binding domain"/>
    <property type="match status" value="1"/>
</dbReference>
<dbReference type="NCBIfam" id="TIGR02937">
    <property type="entry name" value="sigma70-ECF"/>
    <property type="match status" value="1"/>
</dbReference>
<dbReference type="InterPro" id="IPR014284">
    <property type="entry name" value="RNA_pol_sigma-70_dom"/>
</dbReference>
<dbReference type="PANTHER" id="PTHR43133:SF8">
    <property type="entry name" value="RNA POLYMERASE SIGMA FACTOR HI_1459-RELATED"/>
    <property type="match status" value="1"/>
</dbReference>
<dbReference type="EMBL" id="JBHUON010000009">
    <property type="protein sequence ID" value="MFD2864833.1"/>
    <property type="molecule type" value="Genomic_DNA"/>
</dbReference>
<evidence type="ECO:0000256" key="5">
    <source>
        <dbReference type="ARBA" id="ARBA00023163"/>
    </source>
</evidence>
<dbReference type="SUPFAM" id="SSF88659">
    <property type="entry name" value="Sigma3 and sigma4 domains of RNA polymerase sigma factors"/>
    <property type="match status" value="1"/>
</dbReference>
<dbReference type="InterPro" id="IPR013324">
    <property type="entry name" value="RNA_pol_sigma_r3/r4-like"/>
</dbReference>
<dbReference type="Gene3D" id="1.10.1740.10">
    <property type="match status" value="1"/>
</dbReference>
<dbReference type="Pfam" id="PF04542">
    <property type="entry name" value="Sigma70_r2"/>
    <property type="match status" value="1"/>
</dbReference>
<feature type="domain" description="RNA polymerase sigma-70 region 2" evidence="6">
    <location>
        <begin position="38"/>
        <end position="104"/>
    </location>
</feature>
<dbReference type="RefSeq" id="WP_377126033.1">
    <property type="nucleotide sequence ID" value="NZ_JBHUON010000009.1"/>
</dbReference>
<evidence type="ECO:0000256" key="1">
    <source>
        <dbReference type="ARBA" id="ARBA00010641"/>
    </source>
</evidence>
<evidence type="ECO:0000256" key="4">
    <source>
        <dbReference type="ARBA" id="ARBA00023125"/>
    </source>
</evidence>
<evidence type="ECO:0000259" key="6">
    <source>
        <dbReference type="Pfam" id="PF04542"/>
    </source>
</evidence>
<organism evidence="8 9">
    <name type="scientific">Mucilaginibacter antarcticus</name>
    <dbReference type="NCBI Taxonomy" id="1855725"/>
    <lineage>
        <taxon>Bacteria</taxon>
        <taxon>Pseudomonadati</taxon>
        <taxon>Bacteroidota</taxon>
        <taxon>Sphingobacteriia</taxon>
        <taxon>Sphingobacteriales</taxon>
        <taxon>Sphingobacteriaceae</taxon>
        <taxon>Mucilaginibacter</taxon>
    </lineage>
</organism>
<keyword evidence="9" id="KW-1185">Reference proteome</keyword>
<dbReference type="CDD" id="cd06171">
    <property type="entry name" value="Sigma70_r4"/>
    <property type="match status" value="1"/>
</dbReference>
<evidence type="ECO:0000313" key="9">
    <source>
        <dbReference type="Proteomes" id="UP001597601"/>
    </source>
</evidence>
<dbReference type="InterPro" id="IPR013249">
    <property type="entry name" value="RNA_pol_sigma70_r4_t2"/>
</dbReference>
<dbReference type="InterPro" id="IPR039425">
    <property type="entry name" value="RNA_pol_sigma-70-like"/>
</dbReference>
<dbReference type="InterPro" id="IPR007627">
    <property type="entry name" value="RNA_pol_sigma70_r2"/>
</dbReference>
<name>A0ABW5XNK2_9SPHI</name>
<keyword evidence="4" id="KW-0238">DNA-binding</keyword>
<evidence type="ECO:0000256" key="3">
    <source>
        <dbReference type="ARBA" id="ARBA00023082"/>
    </source>
</evidence>
<accession>A0ABW5XNK2</accession>
<protein>
    <submittedName>
        <fullName evidence="8">RNA polymerase sigma factor</fullName>
    </submittedName>
</protein>
<dbReference type="Proteomes" id="UP001597601">
    <property type="component" value="Unassembled WGS sequence"/>
</dbReference>